<evidence type="ECO:0000256" key="4">
    <source>
        <dbReference type="PROSITE-ProRule" id="PRU00134"/>
    </source>
</evidence>
<sequence length="629" mass="71412">MSGRWPRKVITDELLSRASQGSPADLFSVCKALIDGEFTPEVVQLPALFLRADLIPRVEQQDPQEIQDRMKRAATSISMLASILRAAKEEPDIVEGLIAWALESVDGICGWARLLLIVPDVDPYWKDDLVAAHYRSAAALNLLLHLDPKVYGAFISSNVFIDLAIQVWVREGPEKELLMGAENGSVIPPFLSYCLSQKEGVEALAERLIDRRLTERFVSAVVRRMRQASLVNLSSTTPEQIAEYVTYINTMTARLHGFENDTIQKAFRTTNCIKNVFSSLNDLSIVLERHDPKKLPLLAVPIFTLTAITVFERTRAVHNWRDFIAGNLLSMLSRIAPAIPQSDMKNTKIICSTLRNLSACAYFPVFLATLSEAVPSGRVECPPLCNETIDYWWGTVWDDKSLAPRVDLYRSIRDAPVAICDNLQCNRKSGSCKAPSRQCSGCSSALYCSIECQKEDWDNLHHAECIYARREHDGRLAARNRYSPATRNFQTTWVERLYNNQSDMLTRSVLRMNPGYSLHDLVTVLDCSEGPFDMGSHRLDDEGWWAGPWWDEEMHTSFETQSYLKPRFAHAVRNYMSREMCEDHQIVEACFYHCSRRVIALMVVLKRIEGKYEAVYSIPRFGEVVDKPK</sequence>
<evidence type="ECO:0000259" key="5">
    <source>
        <dbReference type="PROSITE" id="PS50865"/>
    </source>
</evidence>
<dbReference type="Pfam" id="PF01753">
    <property type="entry name" value="zf-MYND"/>
    <property type="match status" value="1"/>
</dbReference>
<keyword evidence="2 4" id="KW-0863">Zinc-finger</keyword>
<comment type="caution">
    <text evidence="6">The sequence shown here is derived from an EMBL/GenBank/DDBJ whole genome shotgun (WGS) entry which is preliminary data.</text>
</comment>
<dbReference type="InterPro" id="IPR002893">
    <property type="entry name" value="Znf_MYND"/>
</dbReference>
<evidence type="ECO:0000256" key="2">
    <source>
        <dbReference type="ARBA" id="ARBA00022771"/>
    </source>
</evidence>
<organism evidence="6 7">
    <name type="scientific">Ephemerocybe angulata</name>
    <dbReference type="NCBI Taxonomy" id="980116"/>
    <lineage>
        <taxon>Eukaryota</taxon>
        <taxon>Fungi</taxon>
        <taxon>Dikarya</taxon>
        <taxon>Basidiomycota</taxon>
        <taxon>Agaricomycotina</taxon>
        <taxon>Agaricomycetes</taxon>
        <taxon>Agaricomycetidae</taxon>
        <taxon>Agaricales</taxon>
        <taxon>Agaricineae</taxon>
        <taxon>Psathyrellaceae</taxon>
        <taxon>Ephemerocybe</taxon>
    </lineage>
</organism>
<gene>
    <name evidence="6" type="ORF">D9611_006116</name>
</gene>
<protein>
    <recommendedName>
        <fullName evidence="5">MYND-type domain-containing protein</fullName>
    </recommendedName>
</protein>
<dbReference type="Proteomes" id="UP000541558">
    <property type="component" value="Unassembled WGS sequence"/>
</dbReference>
<dbReference type="EMBL" id="JAACJK010000002">
    <property type="protein sequence ID" value="KAF5341021.1"/>
    <property type="molecule type" value="Genomic_DNA"/>
</dbReference>
<evidence type="ECO:0000313" key="7">
    <source>
        <dbReference type="Proteomes" id="UP000541558"/>
    </source>
</evidence>
<accession>A0A8H5FLD1</accession>
<proteinExistence type="predicted"/>
<dbReference type="GO" id="GO:0008270">
    <property type="term" value="F:zinc ion binding"/>
    <property type="evidence" value="ECO:0007669"/>
    <property type="project" value="UniProtKB-KW"/>
</dbReference>
<dbReference type="SUPFAM" id="SSF144232">
    <property type="entry name" value="HIT/MYND zinc finger-like"/>
    <property type="match status" value="1"/>
</dbReference>
<keyword evidence="7" id="KW-1185">Reference proteome</keyword>
<keyword evidence="1" id="KW-0479">Metal-binding</keyword>
<reference evidence="6 7" key="1">
    <citation type="journal article" date="2020" name="ISME J.">
        <title>Uncovering the hidden diversity of litter-decomposition mechanisms in mushroom-forming fungi.</title>
        <authorList>
            <person name="Floudas D."/>
            <person name="Bentzer J."/>
            <person name="Ahren D."/>
            <person name="Johansson T."/>
            <person name="Persson P."/>
            <person name="Tunlid A."/>
        </authorList>
    </citation>
    <scope>NUCLEOTIDE SEQUENCE [LARGE SCALE GENOMIC DNA]</scope>
    <source>
        <strain evidence="6 7">CBS 175.51</strain>
    </source>
</reference>
<feature type="domain" description="MYND-type" evidence="5">
    <location>
        <begin position="422"/>
        <end position="465"/>
    </location>
</feature>
<evidence type="ECO:0000256" key="1">
    <source>
        <dbReference type="ARBA" id="ARBA00022723"/>
    </source>
</evidence>
<name>A0A8H5FLD1_9AGAR</name>
<keyword evidence="3" id="KW-0862">Zinc</keyword>
<dbReference type="Gene3D" id="6.10.140.2220">
    <property type="match status" value="1"/>
</dbReference>
<dbReference type="PROSITE" id="PS50865">
    <property type="entry name" value="ZF_MYND_2"/>
    <property type="match status" value="1"/>
</dbReference>
<evidence type="ECO:0000313" key="6">
    <source>
        <dbReference type="EMBL" id="KAF5341021.1"/>
    </source>
</evidence>
<evidence type="ECO:0000256" key="3">
    <source>
        <dbReference type="ARBA" id="ARBA00022833"/>
    </source>
</evidence>
<dbReference type="OrthoDB" id="3012144at2759"/>
<dbReference type="AlphaFoldDB" id="A0A8H5FLD1"/>